<dbReference type="Proteomes" id="UP000821837">
    <property type="component" value="Chromosome 1"/>
</dbReference>
<gene>
    <name evidence="2" type="ORF">HPB52_023710</name>
</gene>
<feature type="region of interest" description="Disordered" evidence="1">
    <location>
        <begin position="30"/>
        <end position="249"/>
    </location>
</feature>
<evidence type="ECO:0000313" key="2">
    <source>
        <dbReference type="EMBL" id="KAH7984752.1"/>
    </source>
</evidence>
<reference evidence="2" key="1">
    <citation type="journal article" date="2020" name="Cell">
        <title>Large-Scale Comparative Analyses of Tick Genomes Elucidate Their Genetic Diversity and Vector Capacities.</title>
        <authorList>
            <consortium name="Tick Genome and Microbiome Consortium (TIGMIC)"/>
            <person name="Jia N."/>
            <person name="Wang J."/>
            <person name="Shi W."/>
            <person name="Du L."/>
            <person name="Sun Y."/>
            <person name="Zhan W."/>
            <person name="Jiang J.F."/>
            <person name="Wang Q."/>
            <person name="Zhang B."/>
            <person name="Ji P."/>
            <person name="Bell-Sakyi L."/>
            <person name="Cui X.M."/>
            <person name="Yuan T.T."/>
            <person name="Jiang B.G."/>
            <person name="Yang W.F."/>
            <person name="Lam T.T."/>
            <person name="Chang Q.C."/>
            <person name="Ding S.J."/>
            <person name="Wang X.J."/>
            <person name="Zhu J.G."/>
            <person name="Ruan X.D."/>
            <person name="Zhao L."/>
            <person name="Wei J.T."/>
            <person name="Ye R.Z."/>
            <person name="Que T.C."/>
            <person name="Du C.H."/>
            <person name="Zhou Y.H."/>
            <person name="Cheng J.X."/>
            <person name="Dai P.F."/>
            <person name="Guo W.B."/>
            <person name="Han X.H."/>
            <person name="Huang E.J."/>
            <person name="Li L.F."/>
            <person name="Wei W."/>
            <person name="Gao Y.C."/>
            <person name="Liu J.Z."/>
            <person name="Shao H.Z."/>
            <person name="Wang X."/>
            <person name="Wang C.C."/>
            <person name="Yang T.C."/>
            <person name="Huo Q.B."/>
            <person name="Li W."/>
            <person name="Chen H.Y."/>
            <person name="Chen S.E."/>
            <person name="Zhou L.G."/>
            <person name="Ni X.B."/>
            <person name="Tian J.H."/>
            <person name="Sheng Y."/>
            <person name="Liu T."/>
            <person name="Pan Y.S."/>
            <person name="Xia L.Y."/>
            <person name="Li J."/>
            <person name="Zhao F."/>
            <person name="Cao W.C."/>
        </authorList>
    </citation>
    <scope>NUCLEOTIDE SEQUENCE</scope>
    <source>
        <strain evidence="2">Rsan-2018</strain>
    </source>
</reference>
<proteinExistence type="predicted"/>
<dbReference type="AlphaFoldDB" id="A0A9D4TC63"/>
<reference evidence="2" key="2">
    <citation type="submission" date="2021-09" db="EMBL/GenBank/DDBJ databases">
        <authorList>
            <person name="Jia N."/>
            <person name="Wang J."/>
            <person name="Shi W."/>
            <person name="Du L."/>
            <person name="Sun Y."/>
            <person name="Zhan W."/>
            <person name="Jiang J."/>
            <person name="Wang Q."/>
            <person name="Zhang B."/>
            <person name="Ji P."/>
            <person name="Sakyi L.B."/>
            <person name="Cui X."/>
            <person name="Yuan T."/>
            <person name="Jiang B."/>
            <person name="Yang W."/>
            <person name="Lam T.T.-Y."/>
            <person name="Chang Q."/>
            <person name="Ding S."/>
            <person name="Wang X."/>
            <person name="Zhu J."/>
            <person name="Ruan X."/>
            <person name="Zhao L."/>
            <person name="Wei J."/>
            <person name="Que T."/>
            <person name="Du C."/>
            <person name="Cheng J."/>
            <person name="Dai P."/>
            <person name="Han X."/>
            <person name="Huang E."/>
            <person name="Gao Y."/>
            <person name="Liu J."/>
            <person name="Shao H."/>
            <person name="Ye R."/>
            <person name="Li L."/>
            <person name="Wei W."/>
            <person name="Wang X."/>
            <person name="Wang C."/>
            <person name="Huo Q."/>
            <person name="Li W."/>
            <person name="Guo W."/>
            <person name="Chen H."/>
            <person name="Chen S."/>
            <person name="Zhou L."/>
            <person name="Zhou L."/>
            <person name="Ni X."/>
            <person name="Tian J."/>
            <person name="Zhou Y."/>
            <person name="Sheng Y."/>
            <person name="Liu T."/>
            <person name="Pan Y."/>
            <person name="Xia L."/>
            <person name="Li J."/>
            <person name="Zhao F."/>
            <person name="Cao W."/>
        </authorList>
    </citation>
    <scope>NUCLEOTIDE SEQUENCE</scope>
    <source>
        <strain evidence="2">Rsan-2018</strain>
        <tissue evidence="2">Larvae</tissue>
    </source>
</reference>
<dbReference type="EMBL" id="JABSTV010001245">
    <property type="protein sequence ID" value="KAH7984752.1"/>
    <property type="molecule type" value="Genomic_DNA"/>
</dbReference>
<sequence length="249" mass="25719">MLRAYSLERRSHNGIVSITQHSNAELVSVTTGGAAPGDTPNGPEALQHLTTPASAPSAVGSKRVERDVVPVGAADTTEGQGETAADSEDEMCVTSATLKRPLDDSGELHGASSTNSQEPPAKAPQGRRLSEKVRAGPANFKGEGALPVTDEASEAALVRDEKSKAPAAGGKKEAEEAMDISKEGAATNKRPHEGVEGEGSSMDLIGAGEPPPKAAPQRRATLRPRPTIPQDRRLTVSTPSTPPPPPPVT</sequence>
<name>A0A9D4TC63_RHISA</name>
<evidence type="ECO:0000313" key="3">
    <source>
        <dbReference type="Proteomes" id="UP000821837"/>
    </source>
</evidence>
<feature type="compositionally biased region" description="Pro residues" evidence="1">
    <location>
        <begin position="240"/>
        <end position="249"/>
    </location>
</feature>
<comment type="caution">
    <text evidence="2">The sequence shown here is derived from an EMBL/GenBank/DDBJ whole genome shotgun (WGS) entry which is preliminary data.</text>
</comment>
<dbReference type="VEuPathDB" id="VectorBase:RSAN_054195"/>
<evidence type="ECO:0000256" key="1">
    <source>
        <dbReference type="SAM" id="MobiDB-lite"/>
    </source>
</evidence>
<feature type="compositionally biased region" description="Basic and acidic residues" evidence="1">
    <location>
        <begin position="157"/>
        <end position="182"/>
    </location>
</feature>
<keyword evidence="3" id="KW-1185">Reference proteome</keyword>
<accession>A0A9D4TC63</accession>
<protein>
    <submittedName>
        <fullName evidence="2">Uncharacterized protein</fullName>
    </submittedName>
</protein>
<organism evidence="2 3">
    <name type="scientific">Rhipicephalus sanguineus</name>
    <name type="common">Brown dog tick</name>
    <name type="synonym">Ixodes sanguineus</name>
    <dbReference type="NCBI Taxonomy" id="34632"/>
    <lineage>
        <taxon>Eukaryota</taxon>
        <taxon>Metazoa</taxon>
        <taxon>Ecdysozoa</taxon>
        <taxon>Arthropoda</taxon>
        <taxon>Chelicerata</taxon>
        <taxon>Arachnida</taxon>
        <taxon>Acari</taxon>
        <taxon>Parasitiformes</taxon>
        <taxon>Ixodida</taxon>
        <taxon>Ixodoidea</taxon>
        <taxon>Ixodidae</taxon>
        <taxon>Rhipicephalinae</taxon>
        <taxon>Rhipicephalus</taxon>
        <taxon>Rhipicephalus</taxon>
    </lineage>
</organism>